<dbReference type="PANTHER" id="PTHR32092">
    <property type="entry name" value="6-PHOSPHO-BETA-GLUCOSIDASE-RELATED"/>
    <property type="match status" value="1"/>
</dbReference>
<evidence type="ECO:0000256" key="4">
    <source>
        <dbReference type="ARBA" id="ARBA00022723"/>
    </source>
</evidence>
<dbReference type="Pfam" id="PF11975">
    <property type="entry name" value="Glyco_hydro_4C"/>
    <property type="match status" value="1"/>
</dbReference>
<gene>
    <name evidence="12" type="ORF">OB960_25180</name>
</gene>
<dbReference type="InterPro" id="IPR015955">
    <property type="entry name" value="Lactate_DH/Glyco_Ohase_4_C"/>
</dbReference>
<comment type="cofactor">
    <cofactor evidence="1">
        <name>NAD(+)</name>
        <dbReference type="ChEBI" id="CHEBI:57540"/>
    </cofactor>
</comment>
<evidence type="ECO:0000256" key="9">
    <source>
        <dbReference type="ARBA" id="ARBA00023295"/>
    </source>
</evidence>
<evidence type="ECO:0000259" key="11">
    <source>
        <dbReference type="Pfam" id="PF11975"/>
    </source>
</evidence>
<name>A0AAP3E4R7_9EURY</name>
<protein>
    <submittedName>
        <fullName evidence="12">Glycoside hydrolase family 4</fullName>
    </submittedName>
</protein>
<dbReference type="InterPro" id="IPR036291">
    <property type="entry name" value="NAD(P)-bd_dom_sf"/>
</dbReference>
<comment type="caution">
    <text evidence="12">The sequence shown here is derived from an EMBL/GenBank/DDBJ whole genome shotgun (WGS) entry which is preliminary data.</text>
</comment>
<accession>A0AAP3E4R7</accession>
<dbReference type="SUPFAM" id="SSF56327">
    <property type="entry name" value="LDH C-terminal domain-like"/>
    <property type="match status" value="1"/>
</dbReference>
<evidence type="ECO:0000313" key="13">
    <source>
        <dbReference type="Proteomes" id="UP001321018"/>
    </source>
</evidence>
<dbReference type="AlphaFoldDB" id="A0AAP3E4R7"/>
<dbReference type="Pfam" id="PF02056">
    <property type="entry name" value="Glyco_hydro_4"/>
    <property type="match status" value="1"/>
</dbReference>
<evidence type="ECO:0000256" key="5">
    <source>
        <dbReference type="ARBA" id="ARBA00022801"/>
    </source>
</evidence>
<keyword evidence="6" id="KW-0520">NAD</keyword>
<dbReference type="SUPFAM" id="SSF51735">
    <property type="entry name" value="NAD(P)-binding Rossmann-fold domains"/>
    <property type="match status" value="1"/>
</dbReference>
<dbReference type="Gene3D" id="3.90.1820.10">
    <property type="entry name" value="AglA-like glucosidase"/>
    <property type="match status" value="1"/>
</dbReference>
<dbReference type="InterPro" id="IPR001088">
    <property type="entry name" value="Glyco_hydro_4"/>
</dbReference>
<comment type="cofactor">
    <cofactor evidence="2">
        <name>Mn(2+)</name>
        <dbReference type="ChEBI" id="CHEBI:29035"/>
    </cofactor>
</comment>
<feature type="domain" description="Glycosyl hydrolase family 4 C-terminal" evidence="11">
    <location>
        <begin position="225"/>
        <end position="450"/>
    </location>
</feature>
<organism evidence="12 13">
    <name type="scientific">Natronoglomus mannanivorans</name>
    <dbReference type="NCBI Taxonomy" id="2979990"/>
    <lineage>
        <taxon>Archaea</taxon>
        <taxon>Methanobacteriati</taxon>
        <taxon>Methanobacteriota</taxon>
        <taxon>Stenosarchaea group</taxon>
        <taxon>Halobacteria</taxon>
        <taxon>Halobacteriales</taxon>
        <taxon>Natrialbaceae</taxon>
        <taxon>Natronoglomus</taxon>
    </lineage>
</organism>
<keyword evidence="4" id="KW-0479">Metal-binding</keyword>
<dbReference type="GO" id="GO:0004553">
    <property type="term" value="F:hydrolase activity, hydrolyzing O-glycosyl compounds"/>
    <property type="evidence" value="ECO:0007669"/>
    <property type="project" value="InterPro"/>
</dbReference>
<proteinExistence type="inferred from homology"/>
<evidence type="ECO:0000256" key="7">
    <source>
        <dbReference type="ARBA" id="ARBA00023211"/>
    </source>
</evidence>
<reference evidence="12" key="1">
    <citation type="submission" date="2022-09" db="EMBL/GenBank/DDBJ databases">
        <title>Enrichment on poylsaccharides allowed isolation of novel metabolic and taxonomic groups of Haloarchaea.</title>
        <authorList>
            <person name="Sorokin D.Y."/>
            <person name="Elcheninov A.G."/>
            <person name="Khizhniak T.V."/>
            <person name="Kolganova T.V."/>
            <person name="Kublanov I.V."/>
        </authorList>
    </citation>
    <scope>NUCLEOTIDE SEQUENCE</scope>
    <source>
        <strain evidence="12">AArc-xg1-1</strain>
    </source>
</reference>
<evidence type="ECO:0000256" key="1">
    <source>
        <dbReference type="ARBA" id="ARBA00001911"/>
    </source>
</evidence>
<dbReference type="GO" id="GO:0005975">
    <property type="term" value="P:carbohydrate metabolic process"/>
    <property type="evidence" value="ECO:0007669"/>
    <property type="project" value="InterPro"/>
</dbReference>
<keyword evidence="9" id="KW-0326">Glycosidase</keyword>
<evidence type="ECO:0000256" key="10">
    <source>
        <dbReference type="SAM" id="MobiDB-lite"/>
    </source>
</evidence>
<keyword evidence="8" id="KW-0119">Carbohydrate metabolism</keyword>
<evidence type="ECO:0000256" key="6">
    <source>
        <dbReference type="ARBA" id="ARBA00023027"/>
    </source>
</evidence>
<dbReference type="GO" id="GO:0016616">
    <property type="term" value="F:oxidoreductase activity, acting on the CH-OH group of donors, NAD or NADP as acceptor"/>
    <property type="evidence" value="ECO:0007669"/>
    <property type="project" value="InterPro"/>
</dbReference>
<dbReference type="InterPro" id="IPR053715">
    <property type="entry name" value="GH4_Enzyme_sf"/>
</dbReference>
<evidence type="ECO:0000256" key="8">
    <source>
        <dbReference type="ARBA" id="ARBA00023277"/>
    </source>
</evidence>
<comment type="similarity">
    <text evidence="3">Belongs to the glycosyl hydrolase 4 family.</text>
</comment>
<feature type="compositionally biased region" description="Low complexity" evidence="10">
    <location>
        <begin position="1"/>
        <end position="16"/>
    </location>
</feature>
<feature type="region of interest" description="Disordered" evidence="10">
    <location>
        <begin position="1"/>
        <end position="22"/>
    </location>
</feature>
<evidence type="ECO:0000256" key="3">
    <source>
        <dbReference type="ARBA" id="ARBA00010141"/>
    </source>
</evidence>
<evidence type="ECO:0000256" key="2">
    <source>
        <dbReference type="ARBA" id="ARBA00001936"/>
    </source>
</evidence>
<dbReference type="GO" id="GO:0046872">
    <property type="term" value="F:metal ion binding"/>
    <property type="evidence" value="ECO:0007669"/>
    <property type="project" value="UniProtKB-KW"/>
</dbReference>
<dbReference type="RefSeq" id="WP_338006465.1">
    <property type="nucleotide sequence ID" value="NZ_JAOPKA010000037.1"/>
</dbReference>
<dbReference type="PRINTS" id="PR00732">
    <property type="entry name" value="GLHYDRLASE4"/>
</dbReference>
<dbReference type="InterPro" id="IPR022616">
    <property type="entry name" value="Glyco_hydro_4_C"/>
</dbReference>
<keyword evidence="7" id="KW-0464">Manganese</keyword>
<dbReference type="EMBL" id="JAOPKA010000037">
    <property type="protein sequence ID" value="MCU4744665.1"/>
    <property type="molecule type" value="Genomic_DNA"/>
</dbReference>
<dbReference type="Proteomes" id="UP001321018">
    <property type="component" value="Unassembled WGS sequence"/>
</dbReference>
<sequence length="495" mass="55302">MTVTPTRAETTATTATGNGTSVDPDDVTIAYIGGGSRQWAPNLIQDLAQSPLDGEVRLYDTHHESAEQNARFGNWVQDQEGATADWQYEATETLEATLTGADVVIISTQYDPAETFVHDLDIPKEYGIYGAVAATIGPGGIFRAMRTIPQYREFAAAIREYCPDAWVFNYTNPVHFVTRALYDEYPGINALGLCHEVLGTRHRLARYAREELDMDAERSDISVNVKGINHFTWVDEARCKGVDLWPVLEDLVESEHAHQEFTWDDLAEESVFTDNWQVTWELFRRFDVLPAAGDRHLIEYATWFMQGGQEGLNRWGVKRTGSDYRAKHWTPAESDQTTDVEAWLSGEKEFELTESNETFVDILLALAGEDTYVTNVNLPNVGQVEDLQSDAVVETNALIRAGEVRPISAGGFPRPVRSLIRGHIDTIETVIEASRDGDLDAAFEGFLIDQQIRTLQTEDARELFAELVVAEEDYLGDWDLEDSAVLAESAAYTSA</sequence>
<evidence type="ECO:0000313" key="12">
    <source>
        <dbReference type="EMBL" id="MCU4744665.1"/>
    </source>
</evidence>
<dbReference type="PANTHER" id="PTHR32092:SF2">
    <property type="entry name" value="ALPHA-GALACTURONIDASE"/>
    <property type="match status" value="1"/>
</dbReference>
<keyword evidence="5 12" id="KW-0378">Hydrolase</keyword>